<evidence type="ECO:0000313" key="2">
    <source>
        <dbReference type="Proteomes" id="UP000243168"/>
    </source>
</evidence>
<dbReference type="Gene3D" id="1.10.260.40">
    <property type="entry name" value="lambda repressor-like DNA-binding domains"/>
    <property type="match status" value="1"/>
</dbReference>
<gene>
    <name evidence="1" type="ORF">QV07_09005</name>
</gene>
<dbReference type="GO" id="GO:0003677">
    <property type="term" value="F:DNA binding"/>
    <property type="evidence" value="ECO:0007669"/>
    <property type="project" value="InterPro"/>
</dbReference>
<reference evidence="1 2" key="1">
    <citation type="submission" date="2014-11" db="EMBL/GenBank/DDBJ databases">
        <title>Pan-genome of Gallibacterium spp.</title>
        <authorList>
            <person name="Kudirkiene E."/>
            <person name="Bojesen A.M."/>
        </authorList>
    </citation>
    <scope>NUCLEOTIDE SEQUENCE [LARGE SCALE GENOMIC DNA]</scope>
    <source>
        <strain evidence="1 2">F298</strain>
    </source>
</reference>
<organism evidence="1 2">
    <name type="scientific">Gallibacterium genomosp. 3</name>
    <dbReference type="NCBI Taxonomy" id="505345"/>
    <lineage>
        <taxon>Bacteria</taxon>
        <taxon>Pseudomonadati</taxon>
        <taxon>Pseudomonadota</taxon>
        <taxon>Gammaproteobacteria</taxon>
        <taxon>Pasteurellales</taxon>
        <taxon>Pasteurellaceae</taxon>
        <taxon>Gallibacterium</taxon>
    </lineage>
</organism>
<comment type="caution">
    <text evidence="1">The sequence shown here is derived from an EMBL/GenBank/DDBJ whole genome shotgun (WGS) entry which is preliminary data.</text>
</comment>
<protein>
    <submittedName>
        <fullName evidence="1">Antirepressor protein Cro</fullName>
    </submittedName>
</protein>
<proteinExistence type="predicted"/>
<dbReference type="Proteomes" id="UP000243168">
    <property type="component" value="Unassembled WGS sequence"/>
</dbReference>
<dbReference type="InterPro" id="IPR010982">
    <property type="entry name" value="Lambda_DNA-bd_dom_sf"/>
</dbReference>
<accession>A0A1A7PWV8</accession>
<dbReference type="PATRIC" id="fig|505345.8.peg.1832"/>
<evidence type="ECO:0000313" key="1">
    <source>
        <dbReference type="EMBL" id="OBX06207.1"/>
    </source>
</evidence>
<dbReference type="RefSeq" id="WP_065235129.1">
    <property type="nucleotide sequence ID" value="NZ_JTJS01000110.1"/>
</dbReference>
<dbReference type="EMBL" id="JTJS01000110">
    <property type="protein sequence ID" value="OBX06207.1"/>
    <property type="molecule type" value="Genomic_DNA"/>
</dbReference>
<dbReference type="AlphaFoldDB" id="A0A1A7PWV8"/>
<sequence>MDELRLFLNSLSLVEQRDFAHRCGTTINYLRKAISQNSTLGTELCVAIEQESKGVVTRKDLVPNWQARWPELM</sequence>
<name>A0A1A7PWV8_9PAST</name>